<organism evidence="1 2">
    <name type="scientific">Nesidiocoris tenuis</name>
    <dbReference type="NCBI Taxonomy" id="355587"/>
    <lineage>
        <taxon>Eukaryota</taxon>
        <taxon>Metazoa</taxon>
        <taxon>Ecdysozoa</taxon>
        <taxon>Arthropoda</taxon>
        <taxon>Hexapoda</taxon>
        <taxon>Insecta</taxon>
        <taxon>Pterygota</taxon>
        <taxon>Neoptera</taxon>
        <taxon>Paraneoptera</taxon>
        <taxon>Hemiptera</taxon>
        <taxon>Heteroptera</taxon>
        <taxon>Panheteroptera</taxon>
        <taxon>Cimicomorpha</taxon>
        <taxon>Miridae</taxon>
        <taxon>Dicyphina</taxon>
        <taxon>Nesidiocoris</taxon>
    </lineage>
</organism>
<gene>
    <name evidence="1" type="ORF">NTJ_07782</name>
</gene>
<protein>
    <submittedName>
        <fullName evidence="1">Uncharacterized protein</fullName>
    </submittedName>
</protein>
<keyword evidence="2" id="KW-1185">Reference proteome</keyword>
<accession>A0ABN7ASP7</accession>
<proteinExistence type="predicted"/>
<evidence type="ECO:0000313" key="2">
    <source>
        <dbReference type="Proteomes" id="UP001307889"/>
    </source>
</evidence>
<dbReference type="EMBL" id="AP028913">
    <property type="protein sequence ID" value="BES94973.1"/>
    <property type="molecule type" value="Genomic_DNA"/>
</dbReference>
<dbReference type="Proteomes" id="UP001307889">
    <property type="component" value="Chromosome 5"/>
</dbReference>
<evidence type="ECO:0000313" key="1">
    <source>
        <dbReference type="EMBL" id="BES94973.1"/>
    </source>
</evidence>
<reference evidence="1 2" key="1">
    <citation type="submission" date="2023-09" db="EMBL/GenBank/DDBJ databases">
        <title>Nesidiocoris tenuis whole genome shotgun sequence.</title>
        <authorList>
            <person name="Shibata T."/>
            <person name="Shimoda M."/>
            <person name="Kobayashi T."/>
            <person name="Uehara T."/>
        </authorList>
    </citation>
    <scope>NUCLEOTIDE SEQUENCE [LARGE SCALE GENOMIC DNA]</scope>
    <source>
        <strain evidence="1 2">Japan</strain>
    </source>
</reference>
<sequence length="388" mass="43574">MQRVIHGCNTEFEPLKKTIRERLTPAILGWSPSTIENELLALPVKLGGMAIENPVQVAEERYNTSQRATSILTESIYTGATFDIHEYTNHLVQEQTTEKQARDLRNKENSEEIMITLNPEMRRTLQRITNGNASQWLTITPLTADNFDLTPTQFRDALSMRYSKPLLGLRGICDGCGMEMDLNHALNCKKGGLVKQGHDQIRDIIAGLARQVYRGVMVEPIMREGSATEPGLLADIRIHGVWDRERASFYDVRVINADAASYSTRDWISTANEAAKAKHRKYDTAAEDLHGSFIPLITSCEGVLHTEFQTFSKKLVMSLAEKWDKPRSSIAGFVRAKIQLAIIRAVSLRLRGCRKMTRSAIDDANSQIIREEAALCLEDGAPIPTQDY</sequence>
<name>A0ABN7ASP7_9HEMI</name>